<reference evidence="2" key="1">
    <citation type="submission" date="2016-10" db="EMBL/GenBank/DDBJ databases">
        <authorList>
            <person name="Varghese N."/>
            <person name="Submissions S."/>
        </authorList>
    </citation>
    <scope>NUCLEOTIDE SEQUENCE [LARGE SCALE GENOMIC DNA]</scope>
    <source>
        <strain evidence="2">BL9</strain>
    </source>
</reference>
<dbReference type="AlphaFoldDB" id="A0A1G5KPF7"/>
<keyword evidence="2" id="KW-1185">Reference proteome</keyword>
<name>A0A1G5KPF7_9BACL</name>
<dbReference type="RefSeq" id="WP_090923707.1">
    <property type="nucleotide sequence ID" value="NZ_JAMYWT010000001.1"/>
</dbReference>
<dbReference type="EMBL" id="FMVM01000016">
    <property type="protein sequence ID" value="SCZ02533.1"/>
    <property type="molecule type" value="Genomic_DNA"/>
</dbReference>
<gene>
    <name evidence="1" type="ORF">SAMN05720606_11692</name>
</gene>
<sequence>MLIFDPGSDLFFAEWCDEHFWAEQDLEEIECFLVRDFNGFKGQPPYSGVQLSTTDIILCWFLD</sequence>
<dbReference type="Proteomes" id="UP000198538">
    <property type="component" value="Unassembled WGS sequence"/>
</dbReference>
<proteinExistence type="predicted"/>
<organism evidence="1 2">
    <name type="scientific">Paenibacillus polysaccharolyticus</name>
    <dbReference type="NCBI Taxonomy" id="582692"/>
    <lineage>
        <taxon>Bacteria</taxon>
        <taxon>Bacillati</taxon>
        <taxon>Bacillota</taxon>
        <taxon>Bacilli</taxon>
        <taxon>Bacillales</taxon>
        <taxon>Paenibacillaceae</taxon>
        <taxon>Paenibacillus</taxon>
    </lineage>
</organism>
<evidence type="ECO:0000313" key="1">
    <source>
        <dbReference type="EMBL" id="SCZ02533.1"/>
    </source>
</evidence>
<evidence type="ECO:0000313" key="2">
    <source>
        <dbReference type="Proteomes" id="UP000198538"/>
    </source>
</evidence>
<accession>A0A1G5KPF7</accession>
<protein>
    <submittedName>
        <fullName evidence="1">Uncharacterized protein</fullName>
    </submittedName>
</protein>